<accession>A0ABP5TTW0</accession>
<gene>
    <name evidence="1" type="ORF">GCM10010246_60300</name>
</gene>
<name>A0ABP5TTW0_9ACTN</name>
<evidence type="ECO:0000313" key="2">
    <source>
        <dbReference type="Proteomes" id="UP001500253"/>
    </source>
</evidence>
<sequence length="61" mass="6649">MHTEHIRASAMRCVQMMSQPRGMSPIAAYGTRLAGRIAKPLWRRNAHDGGALDGQGQCAPM</sequence>
<comment type="caution">
    <text evidence="1">The sequence shown here is derived from an EMBL/GenBank/DDBJ whole genome shotgun (WGS) entry which is preliminary data.</text>
</comment>
<evidence type="ECO:0000313" key="1">
    <source>
        <dbReference type="EMBL" id="GAA2361493.1"/>
    </source>
</evidence>
<keyword evidence="2" id="KW-1185">Reference proteome</keyword>
<organism evidence="1 2">
    <name type="scientific">Streptomyces cuspidosporus</name>
    <dbReference type="NCBI Taxonomy" id="66882"/>
    <lineage>
        <taxon>Bacteria</taxon>
        <taxon>Bacillati</taxon>
        <taxon>Actinomycetota</taxon>
        <taxon>Actinomycetes</taxon>
        <taxon>Kitasatosporales</taxon>
        <taxon>Streptomycetaceae</taxon>
        <taxon>Streptomyces</taxon>
    </lineage>
</organism>
<dbReference type="EMBL" id="BAAASD010000033">
    <property type="protein sequence ID" value="GAA2361493.1"/>
    <property type="molecule type" value="Genomic_DNA"/>
</dbReference>
<proteinExistence type="predicted"/>
<protein>
    <submittedName>
        <fullName evidence="1">Uncharacterized protein</fullName>
    </submittedName>
</protein>
<reference evidence="2" key="1">
    <citation type="journal article" date="2019" name="Int. J. Syst. Evol. Microbiol.">
        <title>The Global Catalogue of Microorganisms (GCM) 10K type strain sequencing project: providing services to taxonomists for standard genome sequencing and annotation.</title>
        <authorList>
            <consortium name="The Broad Institute Genomics Platform"/>
            <consortium name="The Broad Institute Genome Sequencing Center for Infectious Disease"/>
            <person name="Wu L."/>
            <person name="Ma J."/>
        </authorList>
    </citation>
    <scope>NUCLEOTIDE SEQUENCE [LARGE SCALE GENOMIC DNA]</scope>
    <source>
        <strain evidence="2">JCM 4316</strain>
    </source>
</reference>
<dbReference type="Proteomes" id="UP001500253">
    <property type="component" value="Unassembled WGS sequence"/>
</dbReference>